<organism evidence="2 3">
    <name type="scientific">Lithohypha guttulata</name>
    <dbReference type="NCBI Taxonomy" id="1690604"/>
    <lineage>
        <taxon>Eukaryota</taxon>
        <taxon>Fungi</taxon>
        <taxon>Dikarya</taxon>
        <taxon>Ascomycota</taxon>
        <taxon>Pezizomycotina</taxon>
        <taxon>Eurotiomycetes</taxon>
        <taxon>Chaetothyriomycetidae</taxon>
        <taxon>Chaetothyriales</taxon>
        <taxon>Trichomeriaceae</taxon>
        <taxon>Lithohypha</taxon>
    </lineage>
</organism>
<evidence type="ECO:0000256" key="1">
    <source>
        <dbReference type="SAM" id="MobiDB-lite"/>
    </source>
</evidence>
<proteinExistence type="predicted"/>
<feature type="region of interest" description="Disordered" evidence="1">
    <location>
        <begin position="45"/>
        <end position="72"/>
    </location>
</feature>
<reference evidence="2 3" key="1">
    <citation type="submission" date="2023-08" db="EMBL/GenBank/DDBJ databases">
        <title>Black Yeasts Isolated from many extreme environments.</title>
        <authorList>
            <person name="Coleine C."/>
            <person name="Stajich J.E."/>
            <person name="Selbmann L."/>
        </authorList>
    </citation>
    <scope>NUCLEOTIDE SEQUENCE [LARGE SCALE GENOMIC DNA]</scope>
    <source>
        <strain evidence="2 3">CCFEE 5885</strain>
    </source>
</reference>
<dbReference type="EMBL" id="JAVRRG010000127">
    <property type="protein sequence ID" value="KAK5082544.1"/>
    <property type="molecule type" value="Genomic_DNA"/>
</dbReference>
<comment type="caution">
    <text evidence="2">The sequence shown here is derived from an EMBL/GenBank/DDBJ whole genome shotgun (WGS) entry which is preliminary data.</text>
</comment>
<evidence type="ECO:0000313" key="2">
    <source>
        <dbReference type="EMBL" id="KAK5082544.1"/>
    </source>
</evidence>
<evidence type="ECO:0000313" key="3">
    <source>
        <dbReference type="Proteomes" id="UP001345013"/>
    </source>
</evidence>
<feature type="compositionally biased region" description="Basic and acidic residues" evidence="1">
    <location>
        <begin position="52"/>
        <end position="66"/>
    </location>
</feature>
<gene>
    <name evidence="2" type="ORF">LTR24_007919</name>
</gene>
<protein>
    <submittedName>
        <fullName evidence="2">Uncharacterized protein</fullName>
    </submittedName>
</protein>
<dbReference type="Proteomes" id="UP001345013">
    <property type="component" value="Unassembled WGS sequence"/>
</dbReference>
<keyword evidence="3" id="KW-1185">Reference proteome</keyword>
<name>A0ABR0K2F1_9EURO</name>
<accession>A0ABR0K2F1</accession>
<sequence>MSYEKWDIIHSLRHLRLCDELDDRDPPEDDMSSRLDAAVVQTEQKLTKKTHAHDLSVQKNVEKDNTGVKAKQ</sequence>